<comment type="similarity">
    <text evidence="13">Belongs to the protein kinase superfamily. Ser/Thr protein kinase family. Aurora subfamily.</text>
</comment>
<dbReference type="GO" id="GO:0030261">
    <property type="term" value="P:chromosome condensation"/>
    <property type="evidence" value="ECO:0007669"/>
    <property type="project" value="UniProtKB-ARBA"/>
</dbReference>
<protein>
    <recommendedName>
        <fullName evidence="13">Aurora kinase</fullName>
        <ecNumber evidence="13">2.7.11.1</ecNumber>
    </recommendedName>
</protein>
<dbReference type="CDD" id="cd14007">
    <property type="entry name" value="STKc_Aurora"/>
    <property type="match status" value="1"/>
</dbReference>
<dbReference type="GO" id="GO:0000070">
    <property type="term" value="P:mitotic sister chromatid segregation"/>
    <property type="evidence" value="ECO:0007669"/>
    <property type="project" value="UniProtKB-ARBA"/>
</dbReference>
<evidence type="ECO:0000256" key="6">
    <source>
        <dbReference type="ARBA" id="ARBA00022840"/>
    </source>
</evidence>
<dbReference type="SMART" id="SM00220">
    <property type="entry name" value="S_TKc"/>
    <property type="match status" value="1"/>
</dbReference>
<evidence type="ECO:0000256" key="10">
    <source>
        <dbReference type="PIRSR" id="PIRSR630616-2"/>
    </source>
</evidence>
<keyword evidence="3 13" id="KW-0808">Transferase</keyword>
<dbReference type="EC" id="2.7.11.1" evidence="13"/>
<feature type="binding site" evidence="10">
    <location>
        <position position="616"/>
    </location>
    <ligand>
        <name>ATP</name>
        <dbReference type="ChEBI" id="CHEBI:30616"/>
    </ligand>
</feature>
<dbReference type="FunFam" id="1.10.510.10:FF:000235">
    <property type="entry name" value="Serine/threonine-protein kinase ark1"/>
    <property type="match status" value="1"/>
</dbReference>
<feature type="compositionally biased region" description="Polar residues" evidence="14">
    <location>
        <begin position="300"/>
        <end position="316"/>
    </location>
</feature>
<evidence type="ECO:0000256" key="8">
    <source>
        <dbReference type="ARBA" id="ARBA00048679"/>
    </source>
</evidence>
<evidence type="ECO:0000256" key="14">
    <source>
        <dbReference type="SAM" id="MobiDB-lite"/>
    </source>
</evidence>
<evidence type="ECO:0000256" key="3">
    <source>
        <dbReference type="ARBA" id="ARBA00022679"/>
    </source>
</evidence>
<feature type="compositionally biased region" description="Polar residues" evidence="14">
    <location>
        <begin position="403"/>
        <end position="426"/>
    </location>
</feature>
<feature type="binding site" evidence="10">
    <location>
        <begin position="551"/>
        <end position="553"/>
    </location>
    <ligand>
        <name>ATP</name>
        <dbReference type="ChEBI" id="CHEBI:30616"/>
    </ligand>
</feature>
<feature type="compositionally biased region" description="Polar residues" evidence="14">
    <location>
        <begin position="348"/>
        <end position="358"/>
    </location>
</feature>
<evidence type="ECO:0000256" key="9">
    <source>
        <dbReference type="PIRSR" id="PIRSR630616-1"/>
    </source>
</evidence>
<evidence type="ECO:0000259" key="15">
    <source>
        <dbReference type="PROSITE" id="PS50011"/>
    </source>
</evidence>
<dbReference type="InterPro" id="IPR000719">
    <property type="entry name" value="Prot_kinase_dom"/>
</dbReference>
<proteinExistence type="inferred from homology"/>
<dbReference type="PROSITE" id="PS50011">
    <property type="entry name" value="PROTEIN_KINASE_DOM"/>
    <property type="match status" value="1"/>
</dbReference>
<dbReference type="EMBL" id="GDRN01067785">
    <property type="protein sequence ID" value="JAI64314.1"/>
    <property type="molecule type" value="Transcribed_RNA"/>
</dbReference>
<name>A0A0P4WRS1_SCYOL</name>
<dbReference type="PROSITE" id="PS00107">
    <property type="entry name" value="PROTEIN_KINASE_ATP"/>
    <property type="match status" value="1"/>
</dbReference>
<reference evidence="16" key="1">
    <citation type="submission" date="2015-09" db="EMBL/GenBank/DDBJ databases">
        <title>Scylla olivacea transcriptome.</title>
        <authorList>
            <person name="Ikhwanuddin M."/>
        </authorList>
    </citation>
    <scope>NUCLEOTIDE SEQUENCE</scope>
</reference>
<evidence type="ECO:0000256" key="11">
    <source>
        <dbReference type="PIRSR" id="PIRSR630616-3"/>
    </source>
</evidence>
<dbReference type="GO" id="GO:0032506">
    <property type="term" value="P:cytokinetic process"/>
    <property type="evidence" value="ECO:0007669"/>
    <property type="project" value="UniProtKB-ARBA"/>
</dbReference>
<evidence type="ECO:0000256" key="12">
    <source>
        <dbReference type="PROSITE-ProRule" id="PRU10141"/>
    </source>
</evidence>
<feature type="binding site" evidence="10">
    <location>
        <position position="483"/>
    </location>
    <ligand>
        <name>ATP</name>
        <dbReference type="ChEBI" id="CHEBI:30616"/>
    </ligand>
</feature>
<dbReference type="InterPro" id="IPR008271">
    <property type="entry name" value="Ser/Thr_kinase_AS"/>
</dbReference>
<feature type="compositionally biased region" description="Basic and acidic residues" evidence="14">
    <location>
        <begin position="429"/>
        <end position="445"/>
    </location>
</feature>
<feature type="binding site" evidence="10">
    <location>
        <begin position="602"/>
        <end position="603"/>
    </location>
    <ligand>
        <name>ATP</name>
        <dbReference type="ChEBI" id="CHEBI:30616"/>
    </ligand>
</feature>
<feature type="region of interest" description="Disordered" evidence="14">
    <location>
        <begin position="158"/>
        <end position="319"/>
    </location>
</feature>
<keyword evidence="5 13" id="KW-0418">Kinase</keyword>
<keyword evidence="4 10" id="KW-0547">Nucleotide-binding</keyword>
<dbReference type="InterPro" id="IPR017441">
    <property type="entry name" value="Protein_kinase_ATP_BS"/>
</dbReference>
<dbReference type="GO" id="GO:0005524">
    <property type="term" value="F:ATP binding"/>
    <property type="evidence" value="ECO:0007669"/>
    <property type="project" value="UniProtKB-UniRule"/>
</dbReference>
<dbReference type="InterPro" id="IPR030616">
    <property type="entry name" value="Aur-like"/>
</dbReference>
<feature type="compositionally biased region" description="Polar residues" evidence="14">
    <location>
        <begin position="160"/>
        <end position="204"/>
    </location>
</feature>
<feature type="region of interest" description="Disordered" evidence="14">
    <location>
        <begin position="1"/>
        <end position="54"/>
    </location>
</feature>
<dbReference type="SUPFAM" id="SSF56112">
    <property type="entry name" value="Protein kinase-like (PK-like)"/>
    <property type="match status" value="1"/>
</dbReference>
<dbReference type="GO" id="GO:0030496">
    <property type="term" value="C:midbody"/>
    <property type="evidence" value="ECO:0007669"/>
    <property type="project" value="UniProtKB-SubCell"/>
</dbReference>
<dbReference type="FunFam" id="3.30.200.20:FF:000042">
    <property type="entry name" value="Aurora kinase A"/>
    <property type="match status" value="1"/>
</dbReference>
<feature type="binding site" evidence="10 12">
    <location>
        <position position="502"/>
    </location>
    <ligand>
        <name>ATP</name>
        <dbReference type="ChEBI" id="CHEBI:30616"/>
    </ligand>
</feature>
<dbReference type="GO" id="GO:0004674">
    <property type="term" value="F:protein serine/threonine kinase activity"/>
    <property type="evidence" value="ECO:0007669"/>
    <property type="project" value="UniProtKB-KW"/>
</dbReference>
<evidence type="ECO:0000256" key="5">
    <source>
        <dbReference type="ARBA" id="ARBA00022777"/>
    </source>
</evidence>
<keyword evidence="6 10" id="KW-0067">ATP-binding</keyword>
<accession>A0A0P4WRS1</accession>
<comment type="catalytic activity">
    <reaction evidence="7 13">
        <text>L-threonyl-[protein] + ATP = O-phospho-L-threonyl-[protein] + ADP + H(+)</text>
        <dbReference type="Rhea" id="RHEA:46608"/>
        <dbReference type="Rhea" id="RHEA-COMP:11060"/>
        <dbReference type="Rhea" id="RHEA-COMP:11605"/>
        <dbReference type="ChEBI" id="CHEBI:15378"/>
        <dbReference type="ChEBI" id="CHEBI:30013"/>
        <dbReference type="ChEBI" id="CHEBI:30616"/>
        <dbReference type="ChEBI" id="CHEBI:61977"/>
        <dbReference type="ChEBI" id="CHEBI:456216"/>
        <dbReference type="EC" id="2.7.11.1"/>
    </reaction>
</comment>
<comment type="subcellular location">
    <subcellularLocation>
        <location evidence="1">Midbody</location>
    </subcellularLocation>
</comment>
<feature type="compositionally biased region" description="Low complexity" evidence="14">
    <location>
        <begin position="205"/>
        <end position="227"/>
    </location>
</feature>
<dbReference type="GO" id="GO:0006325">
    <property type="term" value="P:chromatin organization"/>
    <property type="evidence" value="ECO:0007669"/>
    <property type="project" value="UniProtKB-ARBA"/>
</dbReference>
<dbReference type="AlphaFoldDB" id="A0A0P4WRS1"/>
<evidence type="ECO:0000256" key="7">
    <source>
        <dbReference type="ARBA" id="ARBA00047899"/>
    </source>
</evidence>
<evidence type="ECO:0000256" key="1">
    <source>
        <dbReference type="ARBA" id="ARBA00004214"/>
    </source>
</evidence>
<keyword evidence="2 13" id="KW-0723">Serine/threonine-protein kinase</keyword>
<comment type="catalytic activity">
    <reaction evidence="8 13">
        <text>L-seryl-[protein] + ATP = O-phospho-L-seryl-[protein] + ADP + H(+)</text>
        <dbReference type="Rhea" id="RHEA:17989"/>
        <dbReference type="Rhea" id="RHEA-COMP:9863"/>
        <dbReference type="Rhea" id="RHEA-COMP:11604"/>
        <dbReference type="ChEBI" id="CHEBI:15378"/>
        <dbReference type="ChEBI" id="CHEBI:29999"/>
        <dbReference type="ChEBI" id="CHEBI:30616"/>
        <dbReference type="ChEBI" id="CHEBI:83421"/>
        <dbReference type="ChEBI" id="CHEBI:456216"/>
        <dbReference type="EC" id="2.7.11.1"/>
    </reaction>
</comment>
<sequence>MEQKGKENLPNSRFQRTILPSLKSRRSVEVGKQAGKGPKECENKTEPVSTKQEVVSDISKAKVIESSNVSSGGAPSTRRPLCDNNRAWLKQKPAPGKVVKSSAERLTPSVRLEEDSTIRPAEVRPRFHVPRVAVGNTVPPQEVKTVLETKKIPLRDAVCRQQNTKPTSACTRSSLQSKISTSTGSSLQSKISTSTGSSIQSKNLTSGSSLQSKTSTSIGSSLQSKTSNSVGSSLPSKTSASAGSSLPLKTSTDSSLPPKTSTSTGSSLKSIISMGSSSQSKTGSTGSSSQSKAGTTGSSLQPDTLASIHPSSSQITGLHAKSVSVSVENGSTNSSSHAEVKTVVETSSIATVKSSTQEPSLDVPPSSSVDTQDKPSTELKNMVPSQPQINEVDESKEKEHVASVQSQTVNVVHESQGNEQVTSTASEKILSDENNKTADAKESAKSETSSNNDKESDKKEADSRKELWALDNFEIGRPLGRGKFGNVYLAREKSSHVILALKVMFKADLSKAGISHQVQREVEIQTHLRHPNVLRMYGYFHCDKRVYLLLEYARHGELYKVLRSQPNSRFTEYHSANYIAQLVSALKYLHSKKVIHRDLKPENILIAANGQLKIADFGWSVWSPNERRTTLCGTLDYLPPEMIEGCKYDEKVDIWSLGVLCYEFVCGKPSFEAAKKSETFKRIARVDIRFPRFLTDEVVDLICKLLRYNPKERLSLDAVMDHPWIKKHYNPDVPPPNPCAN</sequence>
<dbReference type="EMBL" id="GDRN01067784">
    <property type="protein sequence ID" value="JAI64315.1"/>
    <property type="molecule type" value="Transcribed_RNA"/>
</dbReference>
<dbReference type="PROSITE" id="PS00108">
    <property type="entry name" value="PROTEIN_KINASE_ST"/>
    <property type="match status" value="1"/>
</dbReference>
<evidence type="ECO:0000256" key="2">
    <source>
        <dbReference type="ARBA" id="ARBA00022527"/>
    </source>
</evidence>
<dbReference type="Gene3D" id="3.30.200.20">
    <property type="entry name" value="Phosphorylase Kinase, domain 1"/>
    <property type="match status" value="1"/>
</dbReference>
<dbReference type="PANTHER" id="PTHR24350">
    <property type="entry name" value="SERINE/THREONINE-PROTEIN KINASE IAL-RELATED"/>
    <property type="match status" value="1"/>
</dbReference>
<feature type="cross-link" description="Glycyl lysine isopeptide (Lys-Gly) (interchain with G-Cter in SUMO2)" evidence="11">
    <location>
        <position position="600"/>
    </location>
</feature>
<evidence type="ECO:0000256" key="13">
    <source>
        <dbReference type="RuleBase" id="RU367134"/>
    </source>
</evidence>
<feature type="compositionally biased region" description="Polar residues" evidence="14">
    <location>
        <begin position="228"/>
        <end position="249"/>
    </location>
</feature>
<dbReference type="Pfam" id="PF00069">
    <property type="entry name" value="Pkinase"/>
    <property type="match status" value="1"/>
</dbReference>
<feature type="active site" description="Proton acceptor" evidence="9">
    <location>
        <position position="598"/>
    </location>
</feature>
<evidence type="ECO:0000313" key="16">
    <source>
        <dbReference type="EMBL" id="JAI64315.1"/>
    </source>
</evidence>
<feature type="compositionally biased region" description="Low complexity" evidence="14">
    <location>
        <begin position="250"/>
        <end position="299"/>
    </location>
</feature>
<dbReference type="InterPro" id="IPR011009">
    <property type="entry name" value="Kinase-like_dom_sf"/>
</dbReference>
<feature type="domain" description="Protein kinase" evidence="15">
    <location>
        <begin position="473"/>
        <end position="725"/>
    </location>
</feature>
<evidence type="ECO:0000256" key="4">
    <source>
        <dbReference type="ARBA" id="ARBA00022741"/>
    </source>
</evidence>
<feature type="region of interest" description="Disordered" evidence="14">
    <location>
        <begin position="348"/>
        <end position="463"/>
    </location>
</feature>
<feature type="compositionally biased region" description="Low complexity" evidence="14">
    <location>
        <begin position="359"/>
        <end position="370"/>
    </location>
</feature>
<feature type="compositionally biased region" description="Basic and acidic residues" evidence="14">
    <location>
        <begin position="452"/>
        <end position="463"/>
    </location>
</feature>
<dbReference type="Gene3D" id="1.10.510.10">
    <property type="entry name" value="Transferase(Phosphotransferase) domain 1"/>
    <property type="match status" value="1"/>
</dbReference>
<organism evidence="16">
    <name type="scientific">Scylla olivacea</name>
    <name type="common">Orange mud crab</name>
    <name type="synonym">Cancer olivacea</name>
    <dbReference type="NCBI Taxonomy" id="85551"/>
    <lineage>
        <taxon>Eukaryota</taxon>
        <taxon>Metazoa</taxon>
        <taxon>Ecdysozoa</taxon>
        <taxon>Arthropoda</taxon>
        <taxon>Crustacea</taxon>
        <taxon>Multicrustacea</taxon>
        <taxon>Malacostraca</taxon>
        <taxon>Eumalacostraca</taxon>
        <taxon>Eucarida</taxon>
        <taxon>Decapoda</taxon>
        <taxon>Pleocyemata</taxon>
        <taxon>Brachyura</taxon>
        <taxon>Eubrachyura</taxon>
        <taxon>Portunoidea</taxon>
        <taxon>Portunidae</taxon>
        <taxon>Portuninae</taxon>
        <taxon>Scylla</taxon>
    </lineage>
</organism>